<evidence type="ECO:0000313" key="2">
    <source>
        <dbReference type="Proteomes" id="UP000492821"/>
    </source>
</evidence>
<dbReference type="SUPFAM" id="SSF54695">
    <property type="entry name" value="POZ domain"/>
    <property type="match status" value="1"/>
</dbReference>
<dbReference type="InterPro" id="IPR011333">
    <property type="entry name" value="SKP1/BTB/POZ_sf"/>
</dbReference>
<dbReference type="Proteomes" id="UP000492821">
    <property type="component" value="Unassembled WGS sequence"/>
</dbReference>
<evidence type="ECO:0000259" key="1">
    <source>
        <dbReference type="PROSITE" id="PS50097"/>
    </source>
</evidence>
<dbReference type="Pfam" id="PF00651">
    <property type="entry name" value="BTB"/>
    <property type="match status" value="1"/>
</dbReference>
<proteinExistence type="predicted"/>
<name>A0A7E4VR92_PANRE</name>
<keyword evidence="2" id="KW-1185">Reference proteome</keyword>
<reference evidence="3" key="2">
    <citation type="submission" date="2020-10" db="UniProtKB">
        <authorList>
            <consortium name="WormBaseParasite"/>
        </authorList>
    </citation>
    <scope>IDENTIFICATION</scope>
</reference>
<dbReference type="CDD" id="cd18186">
    <property type="entry name" value="BTB_POZ_ZBTB_KLHL-like"/>
    <property type="match status" value="1"/>
</dbReference>
<dbReference type="WBParaSite" id="Pan_g23675.t1">
    <property type="protein sequence ID" value="Pan_g23675.t1"/>
    <property type="gene ID" value="Pan_g23675"/>
</dbReference>
<dbReference type="Gene3D" id="3.30.710.10">
    <property type="entry name" value="Potassium Channel Kv1.1, Chain A"/>
    <property type="match status" value="1"/>
</dbReference>
<dbReference type="SMART" id="SM00225">
    <property type="entry name" value="BTB"/>
    <property type="match status" value="1"/>
</dbReference>
<protein>
    <submittedName>
        <fullName evidence="3">BTB domain-containing protein</fullName>
    </submittedName>
</protein>
<dbReference type="PANTHER" id="PTHR24413">
    <property type="entry name" value="SPECKLE-TYPE POZ PROTEIN"/>
    <property type="match status" value="1"/>
</dbReference>
<accession>A0A7E4VR92</accession>
<feature type="domain" description="BTB" evidence="1">
    <location>
        <begin position="144"/>
        <end position="211"/>
    </location>
</feature>
<dbReference type="PROSITE" id="PS50097">
    <property type="entry name" value="BTB"/>
    <property type="match status" value="1"/>
</dbReference>
<reference evidence="2" key="1">
    <citation type="journal article" date="2013" name="Genetics">
        <title>The draft genome and transcriptome of Panagrellus redivivus are shaped by the harsh demands of a free-living lifestyle.</title>
        <authorList>
            <person name="Srinivasan J."/>
            <person name="Dillman A.R."/>
            <person name="Macchietto M.G."/>
            <person name="Heikkinen L."/>
            <person name="Lakso M."/>
            <person name="Fracchia K.M."/>
            <person name="Antoshechkin I."/>
            <person name="Mortazavi A."/>
            <person name="Wong G."/>
            <person name="Sternberg P.W."/>
        </authorList>
    </citation>
    <scope>NUCLEOTIDE SEQUENCE [LARGE SCALE GENOMIC DNA]</scope>
    <source>
        <strain evidence="2">MT8872</strain>
    </source>
</reference>
<evidence type="ECO:0000313" key="3">
    <source>
        <dbReference type="WBParaSite" id="Pan_g23675.t1"/>
    </source>
</evidence>
<dbReference type="AlphaFoldDB" id="A0A7E4VR92"/>
<sequence>MPFFEFTTKKHVSVVKIAITEDFFDKPANKFETPECQFDDLDGLSFSVVCEPYAYYVSGTYDLKVNIKSKPAFDFSCAVENAPVVVSGSYVYIGQSAIKPLCKDGKCTLTVTVKHQSGISVKTVAASCIQLQTHEIIGNAKDSTDAKIVVGRKTIKIHRGFLSTISPVFKAMFAHNTKESNDGIVNIRDMDAAVVKESIDLLYGRSVELKTIPQAIGILQFFEKYLIKGAIDRVESWVADYLNLEDFCAVIKHAWDHSSEKLQKRCRAFFRDNLPFALSEEYGQLPLAVIKSLSKRDVFPDLPSL</sequence>
<organism evidence="2 3">
    <name type="scientific">Panagrellus redivivus</name>
    <name type="common">Microworm</name>
    <dbReference type="NCBI Taxonomy" id="6233"/>
    <lineage>
        <taxon>Eukaryota</taxon>
        <taxon>Metazoa</taxon>
        <taxon>Ecdysozoa</taxon>
        <taxon>Nematoda</taxon>
        <taxon>Chromadorea</taxon>
        <taxon>Rhabditida</taxon>
        <taxon>Tylenchina</taxon>
        <taxon>Panagrolaimomorpha</taxon>
        <taxon>Panagrolaimoidea</taxon>
        <taxon>Panagrolaimidae</taxon>
        <taxon>Panagrellus</taxon>
    </lineage>
</organism>
<dbReference type="InterPro" id="IPR000210">
    <property type="entry name" value="BTB/POZ_dom"/>
</dbReference>